<feature type="transmembrane region" description="Helical" evidence="5">
    <location>
        <begin position="330"/>
        <end position="351"/>
    </location>
</feature>
<reference evidence="9" key="1">
    <citation type="submission" date="2015-09" db="EMBL/GenBank/DDBJ databases">
        <authorList>
            <person name="Wibberg D."/>
        </authorList>
    </citation>
    <scope>NUCLEOTIDE SEQUENCE [LARGE SCALE GENOMIC DNA]</scope>
    <source>
        <strain evidence="9">SD1D</strain>
    </source>
</reference>
<dbReference type="Gene3D" id="6.10.340.10">
    <property type="match status" value="1"/>
</dbReference>
<dbReference type="GO" id="GO:0007165">
    <property type="term" value="P:signal transduction"/>
    <property type="evidence" value="ECO:0007669"/>
    <property type="project" value="UniProtKB-KW"/>
</dbReference>
<keyword evidence="9" id="KW-1185">Reference proteome</keyword>
<keyword evidence="5" id="KW-0472">Membrane</keyword>
<keyword evidence="5" id="KW-1133">Transmembrane helix</keyword>
<protein>
    <recommendedName>
        <fullName evidence="10">Methyl-accepting chemotaxis protein</fullName>
    </recommendedName>
</protein>
<dbReference type="InterPro" id="IPR003660">
    <property type="entry name" value="HAMP_dom"/>
</dbReference>
<evidence type="ECO:0000256" key="5">
    <source>
        <dbReference type="SAM" id="Phobius"/>
    </source>
</evidence>
<dbReference type="GO" id="GO:0016020">
    <property type="term" value="C:membrane"/>
    <property type="evidence" value="ECO:0007669"/>
    <property type="project" value="InterPro"/>
</dbReference>
<feature type="transmembrane region" description="Helical" evidence="5">
    <location>
        <begin position="37"/>
        <end position="58"/>
    </location>
</feature>
<feature type="coiled-coil region" evidence="4">
    <location>
        <begin position="382"/>
        <end position="409"/>
    </location>
</feature>
<dbReference type="InterPro" id="IPR004089">
    <property type="entry name" value="MCPsignal_dom"/>
</dbReference>
<keyword evidence="1 3" id="KW-0807">Transducer</keyword>
<name>A0A0K8J880_9FIRM</name>
<evidence type="ECO:0000256" key="4">
    <source>
        <dbReference type="SAM" id="Coils"/>
    </source>
</evidence>
<dbReference type="Gene3D" id="1.10.287.950">
    <property type="entry name" value="Methyl-accepting chemotaxis protein"/>
    <property type="match status" value="1"/>
</dbReference>
<dbReference type="Proteomes" id="UP000196053">
    <property type="component" value="Chromosome I"/>
</dbReference>
<feature type="domain" description="Methyl-accepting transducer" evidence="6">
    <location>
        <begin position="420"/>
        <end position="670"/>
    </location>
</feature>
<dbReference type="PANTHER" id="PTHR32089">
    <property type="entry name" value="METHYL-ACCEPTING CHEMOTAXIS PROTEIN MCPB"/>
    <property type="match status" value="1"/>
</dbReference>
<dbReference type="SUPFAM" id="SSF58104">
    <property type="entry name" value="Methyl-accepting chemotaxis protein (MCP) signaling domain"/>
    <property type="match status" value="1"/>
</dbReference>
<dbReference type="PROSITE" id="PS50111">
    <property type="entry name" value="CHEMOTAXIS_TRANSDUC_2"/>
    <property type="match status" value="1"/>
</dbReference>
<dbReference type="AlphaFoldDB" id="A0A0K8J880"/>
<evidence type="ECO:0000313" key="9">
    <source>
        <dbReference type="Proteomes" id="UP000196053"/>
    </source>
</evidence>
<evidence type="ECO:0008006" key="10">
    <source>
        <dbReference type="Google" id="ProtNLM"/>
    </source>
</evidence>
<evidence type="ECO:0000259" key="6">
    <source>
        <dbReference type="PROSITE" id="PS50111"/>
    </source>
</evidence>
<evidence type="ECO:0000313" key="8">
    <source>
        <dbReference type="EMBL" id="CUH93522.1"/>
    </source>
</evidence>
<dbReference type="KEGG" id="hsd:SD1D_1986"/>
<evidence type="ECO:0000259" key="7">
    <source>
        <dbReference type="PROSITE" id="PS50885"/>
    </source>
</evidence>
<dbReference type="EMBL" id="LN879430">
    <property type="protein sequence ID" value="CUH93522.1"/>
    <property type="molecule type" value="Genomic_DNA"/>
</dbReference>
<evidence type="ECO:0000256" key="3">
    <source>
        <dbReference type="PROSITE-ProRule" id="PRU00284"/>
    </source>
</evidence>
<keyword evidence="4" id="KW-0175">Coiled coil</keyword>
<dbReference type="PROSITE" id="PS50885">
    <property type="entry name" value="HAMP"/>
    <property type="match status" value="1"/>
</dbReference>
<proteinExistence type="inferred from homology"/>
<comment type="similarity">
    <text evidence="2">Belongs to the methyl-accepting chemotaxis (MCP) protein family.</text>
</comment>
<gene>
    <name evidence="8" type="ORF">SD1D_1986</name>
</gene>
<keyword evidence="5" id="KW-0812">Transmembrane</keyword>
<dbReference type="PANTHER" id="PTHR32089:SF112">
    <property type="entry name" value="LYSOZYME-LIKE PROTEIN-RELATED"/>
    <property type="match status" value="1"/>
</dbReference>
<dbReference type="Pfam" id="PF00015">
    <property type="entry name" value="MCPsignal"/>
    <property type="match status" value="1"/>
</dbReference>
<sequence length="706" mass="78430">MKKPNNGLLESIKSSFSTNKNDFVDNDKNKINFFYTLRFKLIALFLIPVVCIILLGIVSSNQASSGIEKYYKNATEDSINMAAEYMRFGFDNVKVASNQFVGDTTLMEYLRNQGDMMDRRDTMNSTQKTISARITSDEFIKNIYIISDTAKSIMTAQVQIEDGFYAGLSETEIGKYLIENPMKYIWSGQDDYLDEKLNTKPDDYAIRLIRPFGNLDSVLIMDIRVDTINKILADLSFESGYLGFIAPDGFEVIDKTNKNVKTDKAVFTDQQFYKKALESNTSTGSDTVDYKGKKHLFLYSKIGDTGAMICSLMPLSVINNQASNIRTTTVIIVIIACLIAITTAVVLSTGINNTINNINSVLRRAAKGDLTIQFSIDRKDEFKVLSEQVQATINNMKQLIQQVKDLSMEVSFSSNSVSKASEAFLKSSSDISRAMTEIEQGVNQQALEAEQCLTQMDALNKKIELVSDNTKEIGLIADNTKQRVIEGTYVSDELNKQTSSTISTTKGIIQEIEKLAEKSSSINSIINVINDIANQTNLLSLNASIEASRAGEYGRGFAVVASEIRNLAEQSKSSVNDIKFIIESILEDTINVVEIARKVESVLKLQESAVKNTTDSYQDINESVEKLVVFLKQISENVDSINETRVTTLSSIENISAVLEEIAAASNNVSQSSNEQLHSVESLNLSAVRLDTHVDNLTKEIEKFKV</sequence>
<dbReference type="RefSeq" id="WP_058258762.1">
    <property type="nucleotide sequence ID" value="NZ_LN879430.1"/>
</dbReference>
<dbReference type="CDD" id="cd11386">
    <property type="entry name" value="MCP_signal"/>
    <property type="match status" value="1"/>
</dbReference>
<evidence type="ECO:0000256" key="1">
    <source>
        <dbReference type="ARBA" id="ARBA00023224"/>
    </source>
</evidence>
<organism evidence="8 9">
    <name type="scientific">Herbinix luporum</name>
    <dbReference type="NCBI Taxonomy" id="1679721"/>
    <lineage>
        <taxon>Bacteria</taxon>
        <taxon>Bacillati</taxon>
        <taxon>Bacillota</taxon>
        <taxon>Clostridia</taxon>
        <taxon>Lachnospirales</taxon>
        <taxon>Lachnospiraceae</taxon>
        <taxon>Herbinix</taxon>
    </lineage>
</organism>
<feature type="domain" description="HAMP" evidence="7">
    <location>
        <begin position="349"/>
        <end position="401"/>
    </location>
</feature>
<dbReference type="SMART" id="SM00283">
    <property type="entry name" value="MA"/>
    <property type="match status" value="1"/>
</dbReference>
<dbReference type="OrthoDB" id="13222at2"/>
<accession>A0A0K8J880</accession>
<evidence type="ECO:0000256" key="2">
    <source>
        <dbReference type="ARBA" id="ARBA00029447"/>
    </source>
</evidence>